<organism evidence="2 3">
    <name type="scientific">Nesterenkonia lutea</name>
    <dbReference type="NCBI Taxonomy" id="272919"/>
    <lineage>
        <taxon>Bacteria</taxon>
        <taxon>Bacillati</taxon>
        <taxon>Actinomycetota</taxon>
        <taxon>Actinomycetes</taxon>
        <taxon>Micrococcales</taxon>
        <taxon>Micrococcaceae</taxon>
        <taxon>Nesterenkonia</taxon>
    </lineage>
</organism>
<dbReference type="RefSeq" id="WP_192596052.1">
    <property type="nucleotide sequence ID" value="NZ_BAAALJ010000013.1"/>
</dbReference>
<sequence length="166" mass="17090">MTARAQPLLLEIVPAEGLGSSSRARRGLAVLAGISAALHIMMLGHGSFWLSIMMAALAFGCLFCAGRLWRGPSPRTLGMTAMMNASMVVIHLVMMASAGTHSVGVAAGVSISAHHGGAATVYSGILPLDHPGLMITATAIAVAEVLGAVWMSRRGSERGVVREGDD</sequence>
<protein>
    <submittedName>
        <fullName evidence="2">Uncharacterized protein</fullName>
    </submittedName>
</protein>
<feature type="transmembrane region" description="Helical" evidence="1">
    <location>
        <begin position="133"/>
        <end position="152"/>
    </location>
</feature>
<dbReference type="EMBL" id="JADBED010000001">
    <property type="protein sequence ID" value="MBE1525145.1"/>
    <property type="molecule type" value="Genomic_DNA"/>
</dbReference>
<reference evidence="2 3" key="1">
    <citation type="submission" date="2020-10" db="EMBL/GenBank/DDBJ databases">
        <title>Sequencing the genomes of 1000 actinobacteria strains.</title>
        <authorList>
            <person name="Klenk H.-P."/>
        </authorList>
    </citation>
    <scope>NUCLEOTIDE SEQUENCE [LARGE SCALE GENOMIC DNA]</scope>
    <source>
        <strain evidence="2 3">DSM 15666</strain>
    </source>
</reference>
<evidence type="ECO:0000313" key="3">
    <source>
        <dbReference type="Proteomes" id="UP000643525"/>
    </source>
</evidence>
<keyword evidence="1" id="KW-0472">Membrane</keyword>
<dbReference type="Proteomes" id="UP000643525">
    <property type="component" value="Unassembled WGS sequence"/>
</dbReference>
<evidence type="ECO:0000313" key="2">
    <source>
        <dbReference type="EMBL" id="MBE1525145.1"/>
    </source>
</evidence>
<keyword evidence="3" id="KW-1185">Reference proteome</keyword>
<gene>
    <name evidence="2" type="ORF">H4W27_002263</name>
</gene>
<keyword evidence="1" id="KW-0812">Transmembrane</keyword>
<evidence type="ECO:0000256" key="1">
    <source>
        <dbReference type="SAM" id="Phobius"/>
    </source>
</evidence>
<feature type="transmembrane region" description="Helical" evidence="1">
    <location>
        <begin position="49"/>
        <end position="69"/>
    </location>
</feature>
<name>A0ABR9JGU0_9MICC</name>
<keyword evidence="1" id="KW-1133">Transmembrane helix</keyword>
<feature type="transmembrane region" description="Helical" evidence="1">
    <location>
        <begin position="89"/>
        <end position="113"/>
    </location>
</feature>
<comment type="caution">
    <text evidence="2">The sequence shown here is derived from an EMBL/GenBank/DDBJ whole genome shotgun (WGS) entry which is preliminary data.</text>
</comment>
<accession>A0ABR9JGU0</accession>
<proteinExistence type="predicted"/>